<keyword evidence="1" id="KW-0472">Membrane</keyword>
<evidence type="ECO:0000256" key="1">
    <source>
        <dbReference type="SAM" id="Phobius"/>
    </source>
</evidence>
<comment type="caution">
    <text evidence="3">The sequence shown here is derived from an EMBL/GenBank/DDBJ whole genome shotgun (WGS) entry which is preliminary data.</text>
</comment>
<dbReference type="EMBL" id="REGN01007813">
    <property type="protein sequence ID" value="RNA05230.1"/>
    <property type="molecule type" value="Genomic_DNA"/>
</dbReference>
<evidence type="ECO:0000256" key="2">
    <source>
        <dbReference type="SAM" id="SignalP"/>
    </source>
</evidence>
<feature type="chain" id="PRO_5018011494" evidence="2">
    <location>
        <begin position="18"/>
        <end position="168"/>
    </location>
</feature>
<feature type="signal peptide" evidence="2">
    <location>
        <begin position="1"/>
        <end position="17"/>
    </location>
</feature>
<protein>
    <submittedName>
        <fullName evidence="3">Uncharacterized protein</fullName>
    </submittedName>
</protein>
<name>A0A3M7Q1G0_BRAPC</name>
<gene>
    <name evidence="3" type="ORF">BpHYR1_011324</name>
</gene>
<keyword evidence="4" id="KW-1185">Reference proteome</keyword>
<sequence length="168" mass="18998">MLLFWVTMWSIFPYLISKYLSSNSCILYIRISFGAWYGGEFLSSIDPQAFRVRTGAHFKRVLTTDRSLDVVQIVRETKSSNLLGQHKLVACVPLGCQSWHQIVNVNGLILLGQNSQHVFVQAQRLIVKDGTVNVDQIDGIVFHGVVVNCLVVCCYLVVAWQVFLVDKH</sequence>
<keyword evidence="1" id="KW-0812">Transmembrane</keyword>
<proteinExistence type="predicted"/>
<accession>A0A3M7Q1G0</accession>
<dbReference type="Proteomes" id="UP000276133">
    <property type="component" value="Unassembled WGS sequence"/>
</dbReference>
<feature type="transmembrane region" description="Helical" evidence="1">
    <location>
        <begin position="140"/>
        <end position="165"/>
    </location>
</feature>
<evidence type="ECO:0000313" key="3">
    <source>
        <dbReference type="EMBL" id="RNA05230.1"/>
    </source>
</evidence>
<keyword evidence="1" id="KW-1133">Transmembrane helix</keyword>
<dbReference type="AlphaFoldDB" id="A0A3M7Q1G0"/>
<keyword evidence="2" id="KW-0732">Signal</keyword>
<reference evidence="3 4" key="1">
    <citation type="journal article" date="2018" name="Sci. Rep.">
        <title>Genomic signatures of local adaptation to the degree of environmental predictability in rotifers.</title>
        <authorList>
            <person name="Franch-Gras L."/>
            <person name="Hahn C."/>
            <person name="Garcia-Roger E.M."/>
            <person name="Carmona M.J."/>
            <person name="Serra M."/>
            <person name="Gomez A."/>
        </authorList>
    </citation>
    <scope>NUCLEOTIDE SEQUENCE [LARGE SCALE GENOMIC DNA]</scope>
    <source>
        <strain evidence="3">HYR1</strain>
    </source>
</reference>
<organism evidence="3 4">
    <name type="scientific">Brachionus plicatilis</name>
    <name type="common">Marine rotifer</name>
    <name type="synonym">Brachionus muelleri</name>
    <dbReference type="NCBI Taxonomy" id="10195"/>
    <lineage>
        <taxon>Eukaryota</taxon>
        <taxon>Metazoa</taxon>
        <taxon>Spiralia</taxon>
        <taxon>Gnathifera</taxon>
        <taxon>Rotifera</taxon>
        <taxon>Eurotatoria</taxon>
        <taxon>Monogononta</taxon>
        <taxon>Pseudotrocha</taxon>
        <taxon>Ploima</taxon>
        <taxon>Brachionidae</taxon>
        <taxon>Brachionus</taxon>
    </lineage>
</organism>
<evidence type="ECO:0000313" key="4">
    <source>
        <dbReference type="Proteomes" id="UP000276133"/>
    </source>
</evidence>